<reference evidence="3 4" key="1">
    <citation type="submission" date="2020-04" db="EMBL/GenBank/DDBJ databases">
        <title>Perkinsus olseni comparative genomics.</title>
        <authorList>
            <person name="Bogema D.R."/>
        </authorList>
    </citation>
    <scope>NUCLEOTIDE SEQUENCE [LARGE SCALE GENOMIC DNA]</scope>
    <source>
        <strain evidence="3">ATCC PRA-179</strain>
    </source>
</reference>
<evidence type="ECO:0000256" key="2">
    <source>
        <dbReference type="SAM" id="SignalP"/>
    </source>
</evidence>
<sequence length="1044" mass="116216">MLAFLGADFLLMGNYLTTAERCNYCLGIRTKQSSDFGPLKIARLDQKRTEEFLTATSTPVVEAVVLVCESEVQSPVPATTPRSPQNSGSEVVNLSSELQSIAPSPPSGFRDGDEPSCVSPIPLQQEEEEPVVEGAGMASPEVVGLDRHEDSDDDPENTPSKSLMPLSASSSRGRLSSTTPRSRSLLYRGSEATSLITSEYSLSSSAAAYFSTELGLGMPGSGASLLGAVANIKLKGWVQRNKGGYWDRWKWCFAVFVSNDGSNCSRLSLWRTDRDFEDRLVNALSSCMPCDSFSFGQHGKHVVCESDWGRVLVIFDHEGNRCVKIRLAALWVGCLSFLVTALALRLSSEEAAVRSAAPPRPTWAPYKEWVFDTSVNMSMADEAEWKRLAVAPPRGGRLPIVPEIKVKDDESINANPQLKWDERSYPVGLKATPHPKVGGSSHLDEKIDKMMPRWIDGVRVDLGKPVDYGALIGPPRTVQADPPPPPSVFEKPDLSWSPRCHYPLACMYVISLLLILLRSVSPRTTTMMLRIARPRATGSLLEAPDDEYEDIKNHIKATRALLGPDLKHTVGYWGDWMNRFCDGRYWTVTCGQVAFKHTNMAADIRKKLAVEVKAATKMVDDLTTQAETLSKADLQPMTDLTDIERQKGEKGMMEQAEAVMKVLALLRPVVVETMTGEERNMKDVEQDIRKTVSQDKEMYDELFDADAKKYAKMAEEKGKTLLADTKKVYVNLMKSIAVLIKKVYRLQRALIVLTARHAVHSTRVLDELQRTTHLFIRRTDRADTSLSRFVTAGPERRKAIKSVISQLAEYQQNVALKRFQRRADKMADKTKREVHEAGSNAVRALKLDDKDLTGRQKKSDRIFNTRLRNLQRRRQTIVRETLRDFGVADRRFTDEAGSDAVTKFPLVNDLLRAAEHQALAVDELSGEVKGMIQGADGPHKLLGESLKQSERNMEAKIDQETASIEKDTSREAAQVNSELKDLEMTAQNSAGRERLLGMEKVRDIERQQAVIEEAEKTQLNDADTARGRSEAEINSDISLASSQA</sequence>
<feature type="non-terminal residue" evidence="3">
    <location>
        <position position="1044"/>
    </location>
</feature>
<feature type="chain" id="PRO_5029810886" evidence="2">
    <location>
        <begin position="20"/>
        <end position="1044"/>
    </location>
</feature>
<organism evidence="3 4">
    <name type="scientific">Perkinsus olseni</name>
    <name type="common">Perkinsus atlanticus</name>
    <dbReference type="NCBI Taxonomy" id="32597"/>
    <lineage>
        <taxon>Eukaryota</taxon>
        <taxon>Sar</taxon>
        <taxon>Alveolata</taxon>
        <taxon>Perkinsozoa</taxon>
        <taxon>Perkinsea</taxon>
        <taxon>Perkinsida</taxon>
        <taxon>Perkinsidae</taxon>
        <taxon>Perkinsus</taxon>
    </lineage>
</organism>
<proteinExistence type="predicted"/>
<name>A0A7J6MCF8_PEROL</name>
<feature type="compositionally biased region" description="Low complexity" evidence="1">
    <location>
        <begin position="159"/>
        <end position="183"/>
    </location>
</feature>
<dbReference type="EMBL" id="JABAHT010000026">
    <property type="protein sequence ID" value="KAF4669282.1"/>
    <property type="molecule type" value="Genomic_DNA"/>
</dbReference>
<feature type="compositionally biased region" description="Polar residues" evidence="1">
    <location>
        <begin position="74"/>
        <end position="102"/>
    </location>
</feature>
<feature type="region of interest" description="Disordered" evidence="1">
    <location>
        <begin position="1012"/>
        <end position="1044"/>
    </location>
</feature>
<dbReference type="AlphaFoldDB" id="A0A7J6MCF8"/>
<evidence type="ECO:0000256" key="1">
    <source>
        <dbReference type="SAM" id="MobiDB-lite"/>
    </source>
</evidence>
<dbReference type="OrthoDB" id="10415574at2759"/>
<comment type="caution">
    <text evidence="3">The sequence shown here is derived from an EMBL/GenBank/DDBJ whole genome shotgun (WGS) entry which is preliminary data.</text>
</comment>
<gene>
    <name evidence="3" type="ORF">FOZ61_004572</name>
</gene>
<dbReference type="Proteomes" id="UP000570595">
    <property type="component" value="Unassembled WGS sequence"/>
</dbReference>
<accession>A0A7J6MCF8</accession>
<feature type="signal peptide" evidence="2">
    <location>
        <begin position="1"/>
        <end position="19"/>
    </location>
</feature>
<evidence type="ECO:0000313" key="4">
    <source>
        <dbReference type="Proteomes" id="UP000570595"/>
    </source>
</evidence>
<feature type="compositionally biased region" description="Basic and acidic residues" evidence="1">
    <location>
        <begin position="1013"/>
        <end position="1031"/>
    </location>
</feature>
<feature type="region of interest" description="Disordered" evidence="1">
    <location>
        <begin position="145"/>
        <end position="183"/>
    </location>
</feature>
<feature type="region of interest" description="Disordered" evidence="1">
    <location>
        <begin position="74"/>
        <end position="120"/>
    </location>
</feature>
<feature type="compositionally biased region" description="Polar residues" evidence="1">
    <location>
        <begin position="1035"/>
        <end position="1044"/>
    </location>
</feature>
<keyword evidence="2" id="KW-0732">Signal</keyword>
<evidence type="ECO:0000313" key="3">
    <source>
        <dbReference type="EMBL" id="KAF4669282.1"/>
    </source>
</evidence>
<protein>
    <submittedName>
        <fullName evidence="3">Uncharacterized protein</fullName>
    </submittedName>
</protein>